<dbReference type="VEuPathDB" id="FungiDB:FOZG_06242"/>
<dbReference type="GO" id="GO:0008270">
    <property type="term" value="F:zinc ion binding"/>
    <property type="evidence" value="ECO:0007669"/>
    <property type="project" value="InterPro"/>
</dbReference>
<keyword evidence="1" id="KW-0479">Metal-binding</keyword>
<dbReference type="InterPro" id="IPR007219">
    <property type="entry name" value="XnlR_reg_dom"/>
</dbReference>
<keyword evidence="4" id="KW-0238">DNA-binding</keyword>
<dbReference type="VEuPathDB" id="FungiDB:HZS61_009056"/>
<dbReference type="Pfam" id="PF04082">
    <property type="entry name" value="Fungal_trans"/>
    <property type="match status" value="1"/>
</dbReference>
<organism evidence="9 10">
    <name type="scientific">Fusarium oxysporum</name>
    <name type="common">Fusarium vascular wilt</name>
    <dbReference type="NCBI Taxonomy" id="5507"/>
    <lineage>
        <taxon>Eukaryota</taxon>
        <taxon>Fungi</taxon>
        <taxon>Dikarya</taxon>
        <taxon>Ascomycota</taxon>
        <taxon>Pezizomycotina</taxon>
        <taxon>Sordariomycetes</taxon>
        <taxon>Hypocreomycetidae</taxon>
        <taxon>Hypocreales</taxon>
        <taxon>Nectriaceae</taxon>
        <taxon>Fusarium</taxon>
        <taxon>Fusarium oxysporum species complex</taxon>
    </lineage>
</organism>
<dbReference type="EMBL" id="FMJY01000010">
    <property type="protein sequence ID" value="SCO91250.1"/>
    <property type="molecule type" value="Genomic_DNA"/>
</dbReference>
<evidence type="ECO:0000256" key="5">
    <source>
        <dbReference type="ARBA" id="ARBA00023163"/>
    </source>
</evidence>
<dbReference type="VEuPathDB" id="FungiDB:FOXG_15198"/>
<evidence type="ECO:0000256" key="4">
    <source>
        <dbReference type="ARBA" id="ARBA00023125"/>
    </source>
</evidence>
<protein>
    <recommendedName>
        <fullName evidence="8">Xylanolytic transcriptional activator regulatory domain-containing protein</fullName>
    </recommendedName>
</protein>
<dbReference type="AlphaFoldDB" id="A0A2H3U2Q0"/>
<keyword evidence="3" id="KW-0805">Transcription regulation</keyword>
<dbReference type="SMART" id="SM00906">
    <property type="entry name" value="Fungal_trans"/>
    <property type="match status" value="1"/>
</dbReference>
<keyword evidence="5" id="KW-0804">Transcription</keyword>
<dbReference type="VEuPathDB" id="FungiDB:FOMG_16549"/>
<dbReference type="CDD" id="cd12148">
    <property type="entry name" value="fungal_TF_MHR"/>
    <property type="match status" value="1"/>
</dbReference>
<gene>
    <name evidence="9" type="ORF">FRV6_15378</name>
</gene>
<feature type="region of interest" description="Disordered" evidence="7">
    <location>
        <begin position="53"/>
        <end position="97"/>
    </location>
</feature>
<evidence type="ECO:0000313" key="10">
    <source>
        <dbReference type="Proteomes" id="UP000219369"/>
    </source>
</evidence>
<evidence type="ECO:0000256" key="3">
    <source>
        <dbReference type="ARBA" id="ARBA00023015"/>
    </source>
</evidence>
<dbReference type="GO" id="GO:0006351">
    <property type="term" value="P:DNA-templated transcription"/>
    <property type="evidence" value="ECO:0007669"/>
    <property type="project" value="InterPro"/>
</dbReference>
<sequence>MTEETDRVIQLSDFIEDNSLDPPDMHKNAEAVVMKILCQAKLRLPRRRKRFKKGISPTMSQQHDPPASPPRSSSAERWNHSPPDTQTQESSSCRDNSRDEIITTARSEHSSVSSAGSVYPEQGYADRAIVDGNRSLDLGSMGHVSCSINDPGMLDFNAQLPWGGMLAFMTPESIAESWTNIPSGAGPGPQTPINEIETIDCLAEQLADRVGSLDIGKSGQIRYYGPTSNFNLVRMPEPDKLTVHRTVRDHGQECLNALGLGQAVPFELVQHLTNLFFTWQNPTLCIMNRPIFEMARIDWSNSARETPYFSVALLNSICAAGATFEARHCPDLGTFPRSLSDFFADRAKALLEIELDDPTVATVQAMVILSSHEIGCRRDTRGWLYSGMAVRLAFDLALHIDLSQEVAKGLVPQQEADLRRDVFWSTYNSDCMWKYSVGRPFYINLGDVTISRPTKRTDAQAVEEWTPYTGSGRLTGLVPLPDFSDEVHCQRTILCEILAPLTYGL</sequence>
<dbReference type="Proteomes" id="UP000219369">
    <property type="component" value="Unassembled WGS sequence"/>
</dbReference>
<dbReference type="VEuPathDB" id="FungiDB:FOIG_15465"/>
<feature type="domain" description="Xylanolytic transcriptional activator regulatory" evidence="8">
    <location>
        <begin position="382"/>
        <end position="459"/>
    </location>
</feature>
<evidence type="ECO:0000313" key="9">
    <source>
        <dbReference type="EMBL" id="SCO91250.1"/>
    </source>
</evidence>
<name>A0A2H3U2Q0_FUSOX</name>
<proteinExistence type="predicted"/>
<dbReference type="PANTHER" id="PTHR31313">
    <property type="entry name" value="TY1 ENHANCER ACTIVATOR"/>
    <property type="match status" value="1"/>
</dbReference>
<evidence type="ECO:0000256" key="1">
    <source>
        <dbReference type="ARBA" id="ARBA00022723"/>
    </source>
</evidence>
<evidence type="ECO:0000259" key="8">
    <source>
        <dbReference type="SMART" id="SM00906"/>
    </source>
</evidence>
<dbReference type="InterPro" id="IPR051615">
    <property type="entry name" value="Transcr_Regulatory_Elem"/>
</dbReference>
<dbReference type="PANTHER" id="PTHR31313:SF77">
    <property type="entry name" value="ZN(II)2CYS6 TRANSCRIPTION FACTOR (EUROFUNG)"/>
    <property type="match status" value="1"/>
</dbReference>
<keyword evidence="2" id="KW-0862">Zinc</keyword>
<dbReference type="VEuPathDB" id="FungiDB:FOC1_g10002823"/>
<dbReference type="OrthoDB" id="2154091at2759"/>
<evidence type="ECO:0000256" key="7">
    <source>
        <dbReference type="SAM" id="MobiDB-lite"/>
    </source>
</evidence>
<evidence type="ECO:0000256" key="6">
    <source>
        <dbReference type="ARBA" id="ARBA00023242"/>
    </source>
</evidence>
<reference evidence="10" key="1">
    <citation type="submission" date="2016-09" db="EMBL/GenBank/DDBJ databases">
        <authorList>
            <person name="Guldener U."/>
        </authorList>
    </citation>
    <scope>NUCLEOTIDE SEQUENCE [LARGE SCALE GENOMIC DNA]</scope>
    <source>
        <strain evidence="10">V64-1</strain>
    </source>
</reference>
<evidence type="ECO:0000256" key="2">
    <source>
        <dbReference type="ARBA" id="ARBA00022833"/>
    </source>
</evidence>
<dbReference type="VEuPathDB" id="FungiDB:FOC4_g10004118"/>
<keyword evidence="6" id="KW-0539">Nucleus</keyword>
<dbReference type="GO" id="GO:0003677">
    <property type="term" value="F:DNA binding"/>
    <property type="evidence" value="ECO:0007669"/>
    <property type="project" value="UniProtKB-KW"/>
</dbReference>
<accession>A0A2H3U2Q0</accession>
<feature type="compositionally biased region" description="Polar residues" evidence="7">
    <location>
        <begin position="82"/>
        <end position="94"/>
    </location>
</feature>